<protein>
    <submittedName>
        <fullName evidence="2">Mobile element protein</fullName>
    </submittedName>
</protein>
<feature type="non-terminal residue" evidence="2">
    <location>
        <position position="1"/>
    </location>
</feature>
<feature type="non-terminal residue" evidence="2">
    <location>
        <position position="311"/>
    </location>
</feature>
<feature type="compositionally biased region" description="Basic and acidic residues" evidence="1">
    <location>
        <begin position="31"/>
        <end position="47"/>
    </location>
</feature>
<feature type="compositionally biased region" description="Low complexity" evidence="1">
    <location>
        <begin position="1"/>
        <end position="26"/>
    </location>
</feature>
<name>A0A6J4I2Q9_9PROT</name>
<sequence>GTAADRAGGPHRAPGAAVGVVAGGTRRPARLGRDRPPPRRRLGRGEGRAGVAATGPLPRPAAGDLARPLRHQAGRGVGRSRQLPPLLRLRRPRAHARAHRLRPVPPRTGAAGPGQPAVRGGHAPTRGQGRDSACQHVGGRHPDPLGEHPRRRRGALGRPPPAQSYPRLQGARGHRRRRRLGPRRRGHHRQRARRRRTVGGAAAGAGRRLRRQRLRGRPGLGGDPGARRHTLRRAHAHLGWAGSLGAAGSQQCRRARRALPDREGVRHLQAVIRPAADAMAGLGQGGAADPPRRHGLQPPAHGHPAAWCGGL</sequence>
<feature type="compositionally biased region" description="Basic residues" evidence="1">
    <location>
        <begin position="207"/>
        <end position="216"/>
    </location>
</feature>
<feature type="region of interest" description="Disordered" evidence="1">
    <location>
        <begin position="1"/>
        <end position="228"/>
    </location>
</feature>
<evidence type="ECO:0000256" key="1">
    <source>
        <dbReference type="SAM" id="MobiDB-lite"/>
    </source>
</evidence>
<dbReference type="EMBL" id="CADCTD010000062">
    <property type="protein sequence ID" value="CAA9240913.1"/>
    <property type="molecule type" value="Genomic_DNA"/>
</dbReference>
<reference evidence="2" key="1">
    <citation type="submission" date="2020-02" db="EMBL/GenBank/DDBJ databases">
        <authorList>
            <person name="Meier V. D."/>
        </authorList>
    </citation>
    <scope>NUCLEOTIDE SEQUENCE</scope>
    <source>
        <strain evidence="2">AVDCRST_MAG27</strain>
    </source>
</reference>
<evidence type="ECO:0000313" key="2">
    <source>
        <dbReference type="EMBL" id="CAA9240913.1"/>
    </source>
</evidence>
<feature type="compositionally biased region" description="Basic residues" evidence="1">
    <location>
        <begin position="88"/>
        <end position="102"/>
    </location>
</feature>
<accession>A0A6J4I2Q9</accession>
<feature type="region of interest" description="Disordered" evidence="1">
    <location>
        <begin position="281"/>
        <end position="311"/>
    </location>
</feature>
<proteinExistence type="predicted"/>
<gene>
    <name evidence="2" type="ORF">AVDCRST_MAG27-1434</name>
</gene>
<organism evidence="2">
    <name type="scientific">uncultured Craurococcus sp</name>
    <dbReference type="NCBI Taxonomy" id="1135998"/>
    <lineage>
        <taxon>Bacteria</taxon>
        <taxon>Pseudomonadati</taxon>
        <taxon>Pseudomonadota</taxon>
        <taxon>Alphaproteobacteria</taxon>
        <taxon>Acetobacterales</taxon>
        <taxon>Acetobacteraceae</taxon>
        <taxon>Craurococcus</taxon>
        <taxon>environmental samples</taxon>
    </lineage>
</organism>
<feature type="compositionally biased region" description="Basic residues" evidence="1">
    <location>
        <begin position="172"/>
        <end position="197"/>
    </location>
</feature>
<dbReference type="AlphaFoldDB" id="A0A6J4I2Q9"/>